<evidence type="ECO:0000313" key="2">
    <source>
        <dbReference type="EMBL" id="JAD71664.1"/>
    </source>
</evidence>
<reference evidence="2" key="2">
    <citation type="journal article" date="2015" name="Data Brief">
        <title>Shoot transcriptome of the giant reed, Arundo donax.</title>
        <authorList>
            <person name="Barrero R.A."/>
            <person name="Guerrero F.D."/>
            <person name="Moolhuijzen P."/>
            <person name="Goolsby J.A."/>
            <person name="Tidwell J."/>
            <person name="Bellgard S.E."/>
            <person name="Bellgard M.I."/>
        </authorList>
    </citation>
    <scope>NUCLEOTIDE SEQUENCE</scope>
    <source>
        <tissue evidence="2">Shoot tissue taken approximately 20 cm above the soil surface</tissue>
    </source>
</reference>
<protein>
    <recommendedName>
        <fullName evidence="1">DUF659 domain-containing protein</fullName>
    </recommendedName>
</protein>
<reference evidence="2" key="1">
    <citation type="submission" date="2014-09" db="EMBL/GenBank/DDBJ databases">
        <authorList>
            <person name="Magalhaes I.L.F."/>
            <person name="Oliveira U."/>
            <person name="Santos F.R."/>
            <person name="Vidigal T.H.D.A."/>
            <person name="Brescovit A.D."/>
            <person name="Santos A.J."/>
        </authorList>
    </citation>
    <scope>NUCLEOTIDE SEQUENCE</scope>
    <source>
        <tissue evidence="2">Shoot tissue taken approximately 20 cm above the soil surface</tissue>
    </source>
</reference>
<accession>A0A0A9C5X0</accession>
<organism evidence="2">
    <name type="scientific">Arundo donax</name>
    <name type="common">Giant reed</name>
    <name type="synonym">Donax arundinaceus</name>
    <dbReference type="NCBI Taxonomy" id="35708"/>
    <lineage>
        <taxon>Eukaryota</taxon>
        <taxon>Viridiplantae</taxon>
        <taxon>Streptophyta</taxon>
        <taxon>Embryophyta</taxon>
        <taxon>Tracheophyta</taxon>
        <taxon>Spermatophyta</taxon>
        <taxon>Magnoliopsida</taxon>
        <taxon>Liliopsida</taxon>
        <taxon>Poales</taxon>
        <taxon>Poaceae</taxon>
        <taxon>PACMAD clade</taxon>
        <taxon>Arundinoideae</taxon>
        <taxon>Arundineae</taxon>
        <taxon>Arundo</taxon>
    </lineage>
</organism>
<dbReference type="AlphaFoldDB" id="A0A0A9C5X0"/>
<dbReference type="EMBL" id="GBRH01226231">
    <property type="protein sequence ID" value="JAD71664.1"/>
    <property type="molecule type" value="Transcribed_RNA"/>
</dbReference>
<dbReference type="Pfam" id="PF04937">
    <property type="entry name" value="DUF659"/>
    <property type="match status" value="1"/>
</dbReference>
<sequence>MAKRKMLYWTPCAAHCIDLMLEDFEKKIDLHKTTIQKGRKNINLYIHKNYASFMVEGVHRRKGINSSCSHKICHSLLNTEVTS</sequence>
<dbReference type="InterPro" id="IPR007021">
    <property type="entry name" value="DUF659"/>
</dbReference>
<feature type="domain" description="DUF659" evidence="1">
    <location>
        <begin position="1"/>
        <end position="39"/>
    </location>
</feature>
<evidence type="ECO:0000259" key="1">
    <source>
        <dbReference type="Pfam" id="PF04937"/>
    </source>
</evidence>
<proteinExistence type="predicted"/>
<name>A0A0A9C5X0_ARUDO</name>